<dbReference type="VEuPathDB" id="AmoebaDB:FDP41_013393"/>
<dbReference type="VEuPathDB" id="AmoebaDB:NfTy_029270"/>
<comment type="subcellular location">
    <subcellularLocation>
        <location evidence="1">Cell envelope</location>
    </subcellularLocation>
</comment>
<dbReference type="RefSeq" id="XP_044564892.1">
    <property type="nucleotide sequence ID" value="XM_044704018.1"/>
</dbReference>
<sequence>MVQQSPLFHIHLSILLVAVFVILSTLLVILTSMVHSSNASPLHILSNNNLRNIGSSTTSNNGWTDQRHFLRSFYYSTGGPYWRNNTRWNTLDTKEETNYCSWRGVTCVKDESVLAIALVNNNLTGLLPLGVSVLRNLMILDLGFNNLYGQIPKEYSELESLNGIAIGSNHFEGMLPEGFCNILSCDAYNNPKLKCPPNNCRNNHCNMAQCNCGGMQMCNDDHDCAEKLCSKCKQQGCNPWFKICQ</sequence>
<evidence type="ECO:0000313" key="2">
    <source>
        <dbReference type="EMBL" id="KAF0980179.1"/>
    </source>
</evidence>
<gene>
    <name evidence="2" type="ORF">FDP41_013393</name>
</gene>
<evidence type="ECO:0000313" key="3">
    <source>
        <dbReference type="Proteomes" id="UP000444721"/>
    </source>
</evidence>
<keyword evidence="3" id="KW-1185">Reference proteome</keyword>
<accession>A0A6A5C4D8</accession>
<dbReference type="InterPro" id="IPR051848">
    <property type="entry name" value="PGIP"/>
</dbReference>
<proteinExistence type="predicted"/>
<dbReference type="EMBL" id="VFQX01000019">
    <property type="protein sequence ID" value="KAF0980179.1"/>
    <property type="molecule type" value="Genomic_DNA"/>
</dbReference>
<dbReference type="InterPro" id="IPR032675">
    <property type="entry name" value="LRR_dom_sf"/>
</dbReference>
<dbReference type="GeneID" id="68120608"/>
<comment type="caution">
    <text evidence="2">The sequence shown here is derived from an EMBL/GenBank/DDBJ whole genome shotgun (WGS) entry which is preliminary data.</text>
</comment>
<reference evidence="2 3" key="1">
    <citation type="journal article" date="2019" name="Sci. Rep.">
        <title>Nanopore sequencing improves the draft genome of the human pathogenic amoeba Naegleria fowleri.</title>
        <authorList>
            <person name="Liechti N."/>
            <person name="Schurch N."/>
            <person name="Bruggmann R."/>
            <person name="Wittwer M."/>
        </authorList>
    </citation>
    <scope>NUCLEOTIDE SEQUENCE [LARGE SCALE GENOMIC DNA]</scope>
    <source>
        <strain evidence="2 3">ATCC 30894</strain>
    </source>
</reference>
<organism evidence="2 3">
    <name type="scientific">Naegleria fowleri</name>
    <name type="common">Brain eating amoeba</name>
    <dbReference type="NCBI Taxonomy" id="5763"/>
    <lineage>
        <taxon>Eukaryota</taxon>
        <taxon>Discoba</taxon>
        <taxon>Heterolobosea</taxon>
        <taxon>Tetramitia</taxon>
        <taxon>Eutetramitia</taxon>
        <taxon>Vahlkampfiidae</taxon>
        <taxon>Naegleria</taxon>
    </lineage>
</organism>
<dbReference type="AlphaFoldDB" id="A0A6A5C4D8"/>
<dbReference type="Proteomes" id="UP000444721">
    <property type="component" value="Unassembled WGS sequence"/>
</dbReference>
<protein>
    <submittedName>
        <fullName evidence="2">Uncharacterized protein</fullName>
    </submittedName>
</protein>
<evidence type="ECO:0000256" key="1">
    <source>
        <dbReference type="ARBA" id="ARBA00004196"/>
    </source>
</evidence>
<dbReference type="PANTHER" id="PTHR48059:SF30">
    <property type="entry name" value="OS06G0587000 PROTEIN"/>
    <property type="match status" value="1"/>
</dbReference>
<dbReference type="OrthoDB" id="1394818at2759"/>
<name>A0A6A5C4D8_NAEFO</name>
<dbReference type="Gene3D" id="3.80.10.10">
    <property type="entry name" value="Ribonuclease Inhibitor"/>
    <property type="match status" value="1"/>
</dbReference>
<dbReference type="OMA" id="NNTRWNT"/>
<dbReference type="SUPFAM" id="SSF52058">
    <property type="entry name" value="L domain-like"/>
    <property type="match status" value="1"/>
</dbReference>
<dbReference type="PANTHER" id="PTHR48059">
    <property type="entry name" value="POLYGALACTURONASE INHIBITOR 1"/>
    <property type="match status" value="1"/>
</dbReference>